<comment type="caution">
    <text evidence="2">The sequence shown here is derived from an EMBL/GenBank/DDBJ whole genome shotgun (WGS) entry which is preliminary data.</text>
</comment>
<protein>
    <submittedName>
        <fullName evidence="2">Uncharacterized protein</fullName>
    </submittedName>
</protein>
<name>A0AAV0MFX7_9ROSI</name>
<dbReference type="AlphaFoldDB" id="A0AAV0MFX7"/>
<evidence type="ECO:0000313" key="1">
    <source>
        <dbReference type="EMBL" id="CAI0445036.1"/>
    </source>
</evidence>
<proteinExistence type="predicted"/>
<accession>A0AAV0MFX7</accession>
<dbReference type="EMBL" id="CAMGYJ010000007">
    <property type="protein sequence ID" value="CAI0445036.1"/>
    <property type="molecule type" value="Genomic_DNA"/>
</dbReference>
<evidence type="ECO:0000313" key="3">
    <source>
        <dbReference type="Proteomes" id="UP001154282"/>
    </source>
</evidence>
<evidence type="ECO:0000313" key="2">
    <source>
        <dbReference type="EMBL" id="CAI0445051.1"/>
    </source>
</evidence>
<keyword evidence="3" id="KW-1185">Reference proteome</keyword>
<reference evidence="2" key="1">
    <citation type="submission" date="2022-08" db="EMBL/GenBank/DDBJ databases">
        <authorList>
            <person name="Gutierrez-Valencia J."/>
        </authorList>
    </citation>
    <scope>NUCLEOTIDE SEQUENCE</scope>
</reference>
<organism evidence="2 3">
    <name type="scientific">Linum tenue</name>
    <dbReference type="NCBI Taxonomy" id="586396"/>
    <lineage>
        <taxon>Eukaryota</taxon>
        <taxon>Viridiplantae</taxon>
        <taxon>Streptophyta</taxon>
        <taxon>Embryophyta</taxon>
        <taxon>Tracheophyta</taxon>
        <taxon>Spermatophyta</taxon>
        <taxon>Magnoliopsida</taxon>
        <taxon>eudicotyledons</taxon>
        <taxon>Gunneridae</taxon>
        <taxon>Pentapetalae</taxon>
        <taxon>rosids</taxon>
        <taxon>fabids</taxon>
        <taxon>Malpighiales</taxon>
        <taxon>Linaceae</taxon>
        <taxon>Linum</taxon>
    </lineage>
</organism>
<sequence>MSEGSLCSWIADAQLAPVGSQAFSTVWVENMAECRYLSACHRGPLRRRRPER</sequence>
<dbReference type="Proteomes" id="UP001154282">
    <property type="component" value="Unassembled WGS sequence"/>
</dbReference>
<gene>
    <name evidence="1" type="ORF">LITE_LOCUS28371</name>
    <name evidence="2" type="ORF">LITE_LOCUS28386</name>
</gene>
<dbReference type="EMBL" id="CAMGYJ010000007">
    <property type="protein sequence ID" value="CAI0445051.1"/>
    <property type="molecule type" value="Genomic_DNA"/>
</dbReference>